<evidence type="ECO:0000256" key="1">
    <source>
        <dbReference type="ARBA" id="ARBA00001342"/>
    </source>
</evidence>
<dbReference type="SUPFAM" id="SSF89562">
    <property type="entry name" value="RraA-like"/>
    <property type="match status" value="1"/>
</dbReference>
<evidence type="ECO:0000256" key="6">
    <source>
        <dbReference type="ARBA" id="ARBA00012947"/>
    </source>
</evidence>
<dbReference type="InterPro" id="IPR036704">
    <property type="entry name" value="RraA/RraA-like_sf"/>
</dbReference>
<dbReference type="EC" id="4.1.1.112" evidence="6"/>
<feature type="binding site" evidence="13">
    <location>
        <position position="114"/>
    </location>
    <ligand>
        <name>Mg(2+)</name>
        <dbReference type="ChEBI" id="CHEBI:18420"/>
    </ligand>
</feature>
<dbReference type="InterPro" id="IPR005493">
    <property type="entry name" value="RraA/RraA-like"/>
</dbReference>
<feature type="binding site" evidence="13">
    <location>
        <begin position="91"/>
        <end position="94"/>
    </location>
    <ligand>
        <name>substrate</name>
    </ligand>
</feature>
<evidence type="ECO:0000256" key="10">
    <source>
        <dbReference type="ARBA" id="ARBA00030169"/>
    </source>
</evidence>
<protein>
    <recommendedName>
        <fullName evidence="7">Putative 4-hydroxy-4-methyl-2-oxoglutarate aldolase</fullName>
        <ecNumber evidence="6">4.1.1.112</ecNumber>
        <ecNumber evidence="5">4.1.3.17</ecNumber>
    </recommendedName>
    <alternativeName>
        <fullName evidence="11">Oxaloacetate decarboxylase</fullName>
    </alternativeName>
    <alternativeName>
        <fullName evidence="9">Regulator of ribonuclease activity homolog</fullName>
    </alternativeName>
    <alternativeName>
        <fullName evidence="10">RraA-like protein</fullName>
    </alternativeName>
</protein>
<evidence type="ECO:0000256" key="9">
    <source>
        <dbReference type="ARBA" id="ARBA00029596"/>
    </source>
</evidence>
<dbReference type="Proteomes" id="UP001285636">
    <property type="component" value="Unassembled WGS sequence"/>
</dbReference>
<comment type="similarity">
    <text evidence="3">Belongs to the class II aldolase/RraA-like family.</text>
</comment>
<dbReference type="EMBL" id="JAWJAY010000012">
    <property type="protein sequence ID" value="MDV2887383.1"/>
    <property type="molecule type" value="Genomic_DNA"/>
</dbReference>
<evidence type="ECO:0000256" key="13">
    <source>
        <dbReference type="PIRSR" id="PIRSR605493-1"/>
    </source>
</evidence>
<comment type="catalytic activity">
    <reaction evidence="1">
        <text>4-hydroxy-4-methyl-2-oxoglutarate = 2 pyruvate</text>
        <dbReference type="Rhea" id="RHEA:22748"/>
        <dbReference type="ChEBI" id="CHEBI:15361"/>
        <dbReference type="ChEBI" id="CHEBI:58276"/>
        <dbReference type="EC" id="4.1.3.17"/>
    </reaction>
</comment>
<keyword evidence="13" id="KW-0479">Metal-binding</keyword>
<evidence type="ECO:0000256" key="4">
    <source>
        <dbReference type="ARBA" id="ARBA00011233"/>
    </source>
</evidence>
<evidence type="ECO:0000256" key="12">
    <source>
        <dbReference type="ARBA" id="ARBA00047973"/>
    </source>
</evidence>
<comment type="cofactor">
    <cofactor evidence="13">
        <name>Mg(2+)</name>
        <dbReference type="ChEBI" id="CHEBI:18420"/>
    </cofactor>
</comment>
<evidence type="ECO:0000256" key="2">
    <source>
        <dbReference type="ARBA" id="ARBA00001968"/>
    </source>
</evidence>
<comment type="caution">
    <text evidence="14">The sequence shown here is derived from an EMBL/GenBank/DDBJ whole genome shotgun (WGS) entry which is preliminary data.</text>
</comment>
<feature type="binding site" evidence="13">
    <location>
        <position position="113"/>
    </location>
    <ligand>
        <name>substrate</name>
    </ligand>
</feature>
<dbReference type="EC" id="4.1.3.17" evidence="5"/>
<dbReference type="GO" id="GO:0046872">
    <property type="term" value="F:metal ion binding"/>
    <property type="evidence" value="ECO:0007669"/>
    <property type="project" value="UniProtKB-KW"/>
</dbReference>
<dbReference type="Pfam" id="PF03737">
    <property type="entry name" value="RraA-like"/>
    <property type="match status" value="1"/>
</dbReference>
<comment type="catalytic activity">
    <reaction evidence="12">
        <text>oxaloacetate + H(+) = pyruvate + CO2</text>
        <dbReference type="Rhea" id="RHEA:15641"/>
        <dbReference type="ChEBI" id="CHEBI:15361"/>
        <dbReference type="ChEBI" id="CHEBI:15378"/>
        <dbReference type="ChEBI" id="CHEBI:16452"/>
        <dbReference type="ChEBI" id="CHEBI:16526"/>
        <dbReference type="EC" id="4.1.1.112"/>
    </reaction>
</comment>
<evidence type="ECO:0000256" key="3">
    <source>
        <dbReference type="ARBA" id="ARBA00008621"/>
    </source>
</evidence>
<evidence type="ECO:0000256" key="5">
    <source>
        <dbReference type="ARBA" id="ARBA00012213"/>
    </source>
</evidence>
<evidence type="ECO:0000256" key="11">
    <source>
        <dbReference type="ARBA" id="ARBA00032305"/>
    </source>
</evidence>
<proteinExistence type="inferred from homology"/>
<dbReference type="CDD" id="cd16841">
    <property type="entry name" value="RraA_family"/>
    <property type="match status" value="1"/>
</dbReference>
<sequence>MNSSQHSDSSQLLSRIKKIGSTVFADVMDNQNTMDYRVKPVNFLEPLVGRVRTVSVPKGDNLLLHHAIYQAEPNDIIIVNGQSFTGAAYLGELMAGAAEALGIKGIIIDGLVRDKRELRQLNIQIYAKGFSPSGPSKEGPGSFDTTITCAGTIVSPYDFVIADQDGVVVVPQQNVEEIVEKAEKKLAYELNRLETINIYKKQNKQDKSDIEPKWLQDKLKKLNL</sequence>
<comment type="function">
    <text evidence="8">Catalyzes the aldol cleavage of 4-hydroxy-4-methyl-2-oxoglutarate (HMG) into 2 molecules of pyruvate. Also contains a secondary oxaloacetate (OAA) decarboxylase activity due to the common pyruvate enolate transition state formed following C-C bond cleavage in the retro-aldol and decarboxylation reactions.</text>
</comment>
<comment type="subunit">
    <text evidence="4">Homotrimer.</text>
</comment>
<name>A0AAJ2NRV2_ALKPS</name>
<evidence type="ECO:0000313" key="14">
    <source>
        <dbReference type="EMBL" id="MDV2887383.1"/>
    </source>
</evidence>
<organism evidence="14 15">
    <name type="scientific">Alkalihalophilus pseudofirmus</name>
    <name type="common">Bacillus pseudofirmus</name>
    <dbReference type="NCBI Taxonomy" id="79885"/>
    <lineage>
        <taxon>Bacteria</taxon>
        <taxon>Bacillati</taxon>
        <taxon>Bacillota</taxon>
        <taxon>Bacilli</taxon>
        <taxon>Bacillales</taxon>
        <taxon>Bacillaceae</taxon>
        <taxon>Alkalihalophilus</taxon>
    </lineage>
</organism>
<evidence type="ECO:0000256" key="8">
    <source>
        <dbReference type="ARBA" id="ARBA00025046"/>
    </source>
</evidence>
<dbReference type="PANTHER" id="PTHR33254">
    <property type="entry name" value="4-HYDROXY-4-METHYL-2-OXOGLUTARATE ALDOLASE 3-RELATED"/>
    <property type="match status" value="1"/>
</dbReference>
<evidence type="ECO:0000256" key="7">
    <source>
        <dbReference type="ARBA" id="ARBA00016549"/>
    </source>
</evidence>
<evidence type="ECO:0000313" key="15">
    <source>
        <dbReference type="Proteomes" id="UP001285636"/>
    </source>
</evidence>
<dbReference type="RefSeq" id="WP_289235481.1">
    <property type="nucleotide sequence ID" value="NZ_CP117835.1"/>
</dbReference>
<dbReference type="Gene3D" id="3.50.30.40">
    <property type="entry name" value="Ribonuclease E inhibitor RraA/RraA-like"/>
    <property type="match status" value="1"/>
</dbReference>
<dbReference type="GO" id="GO:0047443">
    <property type="term" value="F:4-hydroxy-4-methyl-2-oxoglutarate aldolase activity"/>
    <property type="evidence" value="ECO:0007669"/>
    <property type="project" value="UniProtKB-EC"/>
</dbReference>
<reference evidence="14" key="1">
    <citation type="submission" date="2023-10" db="EMBL/GenBank/DDBJ databases">
        <title>Screening of Alkalihalophilus pseudofirmusBZ-TG-HK211 and Its Alleviation of Salt Stress on Rapeseed Growth.</title>
        <authorList>
            <person name="Zhao B."/>
            <person name="Guo T."/>
        </authorList>
    </citation>
    <scope>NUCLEOTIDE SEQUENCE</scope>
    <source>
        <strain evidence="14">BZ-TG-HK211</strain>
    </source>
</reference>
<dbReference type="GO" id="GO:0008948">
    <property type="term" value="F:oxaloacetate decarboxylase activity"/>
    <property type="evidence" value="ECO:0007669"/>
    <property type="project" value="UniProtKB-EC"/>
</dbReference>
<dbReference type="AlphaFoldDB" id="A0AAJ2NRV2"/>
<gene>
    <name evidence="14" type="ORF">RYX45_19535</name>
</gene>
<keyword evidence="13" id="KW-0460">Magnesium</keyword>
<dbReference type="PANTHER" id="PTHR33254:SF4">
    <property type="entry name" value="4-HYDROXY-4-METHYL-2-OXOGLUTARATE ALDOLASE 3-RELATED"/>
    <property type="match status" value="1"/>
</dbReference>
<accession>A0AAJ2NRV2</accession>
<comment type="cofactor">
    <cofactor evidence="2">
        <name>a divalent metal cation</name>
        <dbReference type="ChEBI" id="CHEBI:60240"/>
    </cofactor>
</comment>